<feature type="region of interest" description="Disordered" evidence="1">
    <location>
        <begin position="1"/>
        <end position="24"/>
    </location>
</feature>
<dbReference type="Proteomes" id="UP001058974">
    <property type="component" value="Chromosome 6"/>
</dbReference>
<name>A0A9D4W8D6_PEA</name>
<evidence type="ECO:0000256" key="1">
    <source>
        <dbReference type="SAM" id="MobiDB-lite"/>
    </source>
</evidence>
<gene>
    <name evidence="2" type="ORF">KIW84_062897</name>
</gene>
<dbReference type="AlphaFoldDB" id="A0A9D4W8D6"/>
<feature type="region of interest" description="Disordered" evidence="1">
    <location>
        <begin position="126"/>
        <end position="153"/>
    </location>
</feature>
<evidence type="ECO:0000313" key="3">
    <source>
        <dbReference type="Proteomes" id="UP001058974"/>
    </source>
</evidence>
<protein>
    <submittedName>
        <fullName evidence="2">Uncharacterized protein</fullName>
    </submittedName>
</protein>
<keyword evidence="3" id="KW-1185">Reference proteome</keyword>
<evidence type="ECO:0000313" key="2">
    <source>
        <dbReference type="EMBL" id="KAI5396843.1"/>
    </source>
</evidence>
<reference evidence="2 3" key="1">
    <citation type="journal article" date="2022" name="Nat. Genet.">
        <title>Improved pea reference genome and pan-genome highlight genomic features and evolutionary characteristics.</title>
        <authorList>
            <person name="Yang T."/>
            <person name="Liu R."/>
            <person name="Luo Y."/>
            <person name="Hu S."/>
            <person name="Wang D."/>
            <person name="Wang C."/>
            <person name="Pandey M.K."/>
            <person name="Ge S."/>
            <person name="Xu Q."/>
            <person name="Li N."/>
            <person name="Li G."/>
            <person name="Huang Y."/>
            <person name="Saxena R.K."/>
            <person name="Ji Y."/>
            <person name="Li M."/>
            <person name="Yan X."/>
            <person name="He Y."/>
            <person name="Liu Y."/>
            <person name="Wang X."/>
            <person name="Xiang C."/>
            <person name="Varshney R.K."/>
            <person name="Ding H."/>
            <person name="Gao S."/>
            <person name="Zong X."/>
        </authorList>
    </citation>
    <scope>NUCLEOTIDE SEQUENCE [LARGE SCALE GENOMIC DNA]</scope>
    <source>
        <strain evidence="2 3">cv. Zhongwan 6</strain>
    </source>
</reference>
<feature type="region of interest" description="Disordered" evidence="1">
    <location>
        <begin position="185"/>
        <end position="204"/>
    </location>
</feature>
<sequence length="332" mass="37598">MMQGPPSNAHPAAQKMGHEDNVHGRAGNDYYHNFNQDMFLHKSLHRAQQVMKKCVDAKRSLADFRVGDTVFAKLQPYQQHYVPLHQNQMLEFREFANGADSVMQRLTKEEASNLVAAILRQAKEPGGERARFGVESTEELSRRRAKQANEHASELSRRRRLIPSFCYEATRNHCEFMNTLWAPSKPFPRKHHKRRDNQGSRDCEEQERVREALILLTSSQNLPIRYISPLFGSGFGECSLYLSCEENSLLTERRVKATVSGAFSAAQGRLPSFSPSALMAFRSPCDRLTVAFLFPTCSCRLLGRILDQGGVWLTRLDSALMGLVGLQDPSNL</sequence>
<dbReference type="EMBL" id="JAMSHJ010000006">
    <property type="protein sequence ID" value="KAI5396843.1"/>
    <property type="molecule type" value="Genomic_DNA"/>
</dbReference>
<organism evidence="2 3">
    <name type="scientific">Pisum sativum</name>
    <name type="common">Garden pea</name>
    <name type="synonym">Lathyrus oleraceus</name>
    <dbReference type="NCBI Taxonomy" id="3888"/>
    <lineage>
        <taxon>Eukaryota</taxon>
        <taxon>Viridiplantae</taxon>
        <taxon>Streptophyta</taxon>
        <taxon>Embryophyta</taxon>
        <taxon>Tracheophyta</taxon>
        <taxon>Spermatophyta</taxon>
        <taxon>Magnoliopsida</taxon>
        <taxon>eudicotyledons</taxon>
        <taxon>Gunneridae</taxon>
        <taxon>Pentapetalae</taxon>
        <taxon>rosids</taxon>
        <taxon>fabids</taxon>
        <taxon>Fabales</taxon>
        <taxon>Fabaceae</taxon>
        <taxon>Papilionoideae</taxon>
        <taxon>50 kb inversion clade</taxon>
        <taxon>NPAAA clade</taxon>
        <taxon>Hologalegina</taxon>
        <taxon>IRL clade</taxon>
        <taxon>Fabeae</taxon>
        <taxon>Lathyrus</taxon>
    </lineage>
</organism>
<accession>A0A9D4W8D6</accession>
<comment type="caution">
    <text evidence="2">The sequence shown here is derived from an EMBL/GenBank/DDBJ whole genome shotgun (WGS) entry which is preliminary data.</text>
</comment>
<feature type="compositionally biased region" description="Basic and acidic residues" evidence="1">
    <location>
        <begin position="139"/>
        <end position="153"/>
    </location>
</feature>
<dbReference type="Gramene" id="Psat06G0289700-T1">
    <property type="protein sequence ID" value="KAI5396843.1"/>
    <property type="gene ID" value="KIW84_062897"/>
</dbReference>
<proteinExistence type="predicted"/>